<organism evidence="2 3">
    <name type="scientific">Rhodovulum iodosum</name>
    <dbReference type="NCBI Taxonomy" id="68291"/>
    <lineage>
        <taxon>Bacteria</taxon>
        <taxon>Pseudomonadati</taxon>
        <taxon>Pseudomonadota</taxon>
        <taxon>Alphaproteobacteria</taxon>
        <taxon>Rhodobacterales</taxon>
        <taxon>Paracoccaceae</taxon>
        <taxon>Rhodovulum</taxon>
    </lineage>
</organism>
<dbReference type="InterPro" id="IPR029068">
    <property type="entry name" value="Glyas_Bleomycin-R_OHBP_Dase"/>
</dbReference>
<dbReference type="Proteomes" id="UP001560019">
    <property type="component" value="Unassembled WGS sequence"/>
</dbReference>
<comment type="caution">
    <text evidence="2">The sequence shown here is derived from an EMBL/GenBank/DDBJ whole genome shotgun (WGS) entry which is preliminary data.</text>
</comment>
<gene>
    <name evidence="2" type="ORF">Ga0609869_000623</name>
</gene>
<dbReference type="InterPro" id="IPR025870">
    <property type="entry name" value="Glyoxalase-like_dom"/>
</dbReference>
<sequence length="207" mass="21740">MVRLDHLAVAAENLEAGVAAVEAALGVGLAPGGAHAAMGTHNRLLHLGPGLYLEVIAIDPAAPAPGRARWFDLDRFAGPPRLSNWIARCEENGLEAALAAAPAGTGRPMALSRGELNWRMAVPEDGRLPFDGAFPAFIEWQGVAHPAARLPDAGCRLVALDIHHPEAVALGEALRGVIDEPMVALHEGPEKALRAVIDTPSGRRVLE</sequence>
<feature type="domain" description="Glyoxalase-like" evidence="1">
    <location>
        <begin position="4"/>
        <end position="175"/>
    </location>
</feature>
<dbReference type="EMBL" id="JBEHHI010000001">
    <property type="protein sequence ID" value="MEX5727270.1"/>
    <property type="molecule type" value="Genomic_DNA"/>
</dbReference>
<reference evidence="2 3" key="1">
    <citation type="submission" date="2024-06" db="EMBL/GenBank/DDBJ databases">
        <title>Genome of Rhodovulum iodosum, a marine photoferrotroph.</title>
        <authorList>
            <person name="Bianchini G."/>
            <person name="Nikeleit V."/>
            <person name="Kappler A."/>
            <person name="Bryce C."/>
            <person name="Sanchez-Baracaldo P."/>
        </authorList>
    </citation>
    <scope>NUCLEOTIDE SEQUENCE [LARGE SCALE GENOMIC DNA]</scope>
    <source>
        <strain evidence="2 3">UT/N1</strain>
    </source>
</reference>
<evidence type="ECO:0000313" key="2">
    <source>
        <dbReference type="EMBL" id="MEX5727270.1"/>
    </source>
</evidence>
<proteinExistence type="predicted"/>
<keyword evidence="3" id="KW-1185">Reference proteome</keyword>
<dbReference type="Gene3D" id="3.10.180.10">
    <property type="entry name" value="2,3-Dihydroxybiphenyl 1,2-Dioxygenase, domain 1"/>
    <property type="match status" value="1"/>
</dbReference>
<dbReference type="Pfam" id="PF13468">
    <property type="entry name" value="Glyoxalase_3"/>
    <property type="match status" value="1"/>
</dbReference>
<name>A0ABV3XR47_9RHOB</name>
<dbReference type="RefSeq" id="WP_125407873.1">
    <property type="nucleotide sequence ID" value="NZ_JBEHHI010000001.1"/>
</dbReference>
<accession>A0ABV3XR47</accession>
<evidence type="ECO:0000259" key="1">
    <source>
        <dbReference type="Pfam" id="PF13468"/>
    </source>
</evidence>
<protein>
    <recommendedName>
        <fullName evidence="1">Glyoxalase-like domain-containing protein</fullName>
    </recommendedName>
</protein>
<evidence type="ECO:0000313" key="3">
    <source>
        <dbReference type="Proteomes" id="UP001560019"/>
    </source>
</evidence>